<gene>
    <name evidence="7" type="ORF">K503DRAFT_724003</name>
</gene>
<dbReference type="InterPro" id="IPR007269">
    <property type="entry name" value="ICMT_MeTrfase"/>
</dbReference>
<dbReference type="AlphaFoldDB" id="A0A1B7MQ94"/>
<feature type="chain" id="PRO_5008597480" description="Protein-S-isoprenylcysteine O-methyltransferase" evidence="6">
    <location>
        <begin position="17"/>
        <end position="239"/>
    </location>
</feature>
<feature type="transmembrane region" description="Helical" evidence="5">
    <location>
        <begin position="57"/>
        <end position="78"/>
    </location>
</feature>
<reference evidence="7 8" key="1">
    <citation type="submission" date="2016-06" db="EMBL/GenBank/DDBJ databases">
        <title>Comparative genomics of the ectomycorrhizal sister species Rhizopogon vinicolor and Rhizopogon vesiculosus (Basidiomycota: Boletales) reveals a divergence of the mating type B locus.</title>
        <authorList>
            <consortium name="DOE Joint Genome Institute"/>
            <person name="Mujic A.B."/>
            <person name="Kuo A."/>
            <person name="Tritt A."/>
            <person name="Lipzen A."/>
            <person name="Chen C."/>
            <person name="Johnson J."/>
            <person name="Sharma A."/>
            <person name="Barry K."/>
            <person name="Grigoriev I.V."/>
            <person name="Spatafora J.W."/>
        </authorList>
    </citation>
    <scope>NUCLEOTIDE SEQUENCE [LARGE SCALE GENOMIC DNA]</scope>
    <source>
        <strain evidence="7 8">AM-OR11-026</strain>
    </source>
</reference>
<protein>
    <recommendedName>
        <fullName evidence="5">Protein-S-isoprenylcysteine O-methyltransferase</fullName>
        <ecNumber evidence="5">2.1.1.100</ecNumber>
    </recommendedName>
</protein>
<dbReference type="STRING" id="1314800.A0A1B7MQ94"/>
<dbReference type="GO" id="GO:0005789">
    <property type="term" value="C:endoplasmic reticulum membrane"/>
    <property type="evidence" value="ECO:0007669"/>
    <property type="project" value="UniProtKB-SubCell"/>
</dbReference>
<evidence type="ECO:0000256" key="1">
    <source>
        <dbReference type="ARBA" id="ARBA00004141"/>
    </source>
</evidence>
<keyword evidence="5" id="KW-0256">Endoplasmic reticulum</keyword>
<keyword evidence="5" id="KW-0949">S-adenosyl-L-methionine</keyword>
<evidence type="ECO:0000256" key="5">
    <source>
        <dbReference type="RuleBase" id="RU362022"/>
    </source>
</evidence>
<evidence type="ECO:0000313" key="7">
    <source>
        <dbReference type="EMBL" id="OAX34756.1"/>
    </source>
</evidence>
<dbReference type="Gene3D" id="1.20.120.1630">
    <property type="match status" value="1"/>
</dbReference>
<dbReference type="Proteomes" id="UP000092154">
    <property type="component" value="Unassembled WGS sequence"/>
</dbReference>
<comment type="catalytic activity">
    <reaction evidence="5">
        <text>[protein]-C-terminal S-[(2E,6E)-farnesyl]-L-cysteine + S-adenosyl-L-methionine = [protein]-C-terminal S-[(2E,6E)-farnesyl]-L-cysteine methyl ester + S-adenosyl-L-homocysteine</text>
        <dbReference type="Rhea" id="RHEA:21672"/>
        <dbReference type="Rhea" id="RHEA-COMP:12125"/>
        <dbReference type="Rhea" id="RHEA-COMP:12126"/>
        <dbReference type="ChEBI" id="CHEBI:57856"/>
        <dbReference type="ChEBI" id="CHEBI:59789"/>
        <dbReference type="ChEBI" id="CHEBI:90510"/>
        <dbReference type="ChEBI" id="CHEBI:90511"/>
        <dbReference type="EC" id="2.1.1.100"/>
    </reaction>
</comment>
<keyword evidence="5" id="KW-0808">Transferase</keyword>
<evidence type="ECO:0000256" key="6">
    <source>
        <dbReference type="SAM" id="SignalP"/>
    </source>
</evidence>
<sequence>MMSLLKIPFILSSAAAIQVSLTAPNPSSSNEVVHNTFNERILLLLIRYGLPFAKGLYWAISFAEIAIIASRAAGPSALPGVMQHAIGPLLGRVYDTPITSPFIIGTSLIVAGGLFRWWCFRTLGRFFTFELSVRKGHQLVTTGPYAIIRHPSYTGITMQFIGVLILYGSRTSWLRESGILETIPGLKASVLLWVVERGIAGLSLLLRINQEEQVVKSHFGDEWKRWAKVVRYRLIPGIY</sequence>
<keyword evidence="6" id="KW-0732">Signal</keyword>
<dbReference type="InParanoid" id="A0A1B7MQ94"/>
<keyword evidence="4 5" id="KW-0472">Membrane</keyword>
<evidence type="ECO:0000313" key="8">
    <source>
        <dbReference type="Proteomes" id="UP000092154"/>
    </source>
</evidence>
<dbReference type="InterPro" id="IPR052527">
    <property type="entry name" value="Metal_cation-efflux_comp"/>
</dbReference>
<comment type="caution">
    <text evidence="5">Lacks conserved residue(s) required for the propagation of feature annotation.</text>
</comment>
<feature type="signal peptide" evidence="6">
    <location>
        <begin position="1"/>
        <end position="16"/>
    </location>
</feature>
<name>A0A1B7MQ94_9AGAM</name>
<keyword evidence="8" id="KW-1185">Reference proteome</keyword>
<dbReference type="PANTHER" id="PTHR43847">
    <property type="entry name" value="BLL3993 PROTEIN"/>
    <property type="match status" value="1"/>
</dbReference>
<keyword evidence="5" id="KW-0489">Methyltransferase</keyword>
<dbReference type="PANTHER" id="PTHR43847:SF1">
    <property type="entry name" value="BLL3993 PROTEIN"/>
    <property type="match status" value="1"/>
</dbReference>
<comment type="similarity">
    <text evidence="5">Belongs to the class VI-like SAM-binding methyltransferase superfamily. Isoprenylcysteine carboxyl methyltransferase family.</text>
</comment>
<feature type="transmembrane region" description="Helical" evidence="5">
    <location>
        <begin position="98"/>
        <end position="119"/>
    </location>
</feature>
<keyword evidence="2 5" id="KW-0812">Transmembrane</keyword>
<dbReference type="EMBL" id="KV448571">
    <property type="protein sequence ID" value="OAX34756.1"/>
    <property type="molecule type" value="Genomic_DNA"/>
</dbReference>
<evidence type="ECO:0000256" key="3">
    <source>
        <dbReference type="ARBA" id="ARBA00022989"/>
    </source>
</evidence>
<evidence type="ECO:0000256" key="2">
    <source>
        <dbReference type="ARBA" id="ARBA00022692"/>
    </source>
</evidence>
<comment type="subcellular location">
    <subcellularLocation>
        <location evidence="5">Endoplasmic reticulum membrane</location>
        <topology evidence="5">Multi-pass membrane protein</topology>
    </subcellularLocation>
    <subcellularLocation>
        <location evidence="1">Membrane</location>
        <topology evidence="1">Multi-pass membrane protein</topology>
    </subcellularLocation>
</comment>
<accession>A0A1B7MQ94</accession>
<dbReference type="GO" id="GO:0004671">
    <property type="term" value="F:protein C-terminal S-isoprenylcysteine carboxyl O-methyltransferase activity"/>
    <property type="evidence" value="ECO:0007669"/>
    <property type="project" value="UniProtKB-EC"/>
</dbReference>
<proteinExistence type="inferred from homology"/>
<dbReference type="GO" id="GO:0032259">
    <property type="term" value="P:methylation"/>
    <property type="evidence" value="ECO:0007669"/>
    <property type="project" value="UniProtKB-KW"/>
</dbReference>
<evidence type="ECO:0000256" key="4">
    <source>
        <dbReference type="ARBA" id="ARBA00023136"/>
    </source>
</evidence>
<dbReference type="Pfam" id="PF04140">
    <property type="entry name" value="ICMT"/>
    <property type="match status" value="1"/>
</dbReference>
<organism evidence="7 8">
    <name type="scientific">Rhizopogon vinicolor AM-OR11-026</name>
    <dbReference type="NCBI Taxonomy" id="1314800"/>
    <lineage>
        <taxon>Eukaryota</taxon>
        <taxon>Fungi</taxon>
        <taxon>Dikarya</taxon>
        <taxon>Basidiomycota</taxon>
        <taxon>Agaricomycotina</taxon>
        <taxon>Agaricomycetes</taxon>
        <taxon>Agaricomycetidae</taxon>
        <taxon>Boletales</taxon>
        <taxon>Suillineae</taxon>
        <taxon>Rhizopogonaceae</taxon>
        <taxon>Rhizopogon</taxon>
    </lineage>
</organism>
<dbReference type="OrthoDB" id="422086at2759"/>
<keyword evidence="3 5" id="KW-1133">Transmembrane helix</keyword>
<dbReference type="EC" id="2.1.1.100" evidence="5"/>